<evidence type="ECO:0000313" key="13">
    <source>
        <dbReference type="Proteomes" id="UP001145021"/>
    </source>
</evidence>
<evidence type="ECO:0000256" key="10">
    <source>
        <dbReference type="ARBA" id="ARBA00022726"/>
    </source>
</evidence>
<dbReference type="PANTHER" id="PTHR32315:SF3">
    <property type="entry name" value="ADENINE PHOSPHORIBOSYLTRANSFERASE"/>
    <property type="match status" value="1"/>
</dbReference>
<comment type="catalytic activity">
    <reaction evidence="1">
        <text>AMP + diphosphate = 5-phospho-alpha-D-ribose 1-diphosphate + adenine</text>
        <dbReference type="Rhea" id="RHEA:16609"/>
        <dbReference type="ChEBI" id="CHEBI:16708"/>
        <dbReference type="ChEBI" id="CHEBI:33019"/>
        <dbReference type="ChEBI" id="CHEBI:58017"/>
        <dbReference type="ChEBI" id="CHEBI:456215"/>
        <dbReference type="EC" id="2.4.2.7"/>
    </reaction>
</comment>
<protein>
    <recommendedName>
        <fullName evidence="6">adenine phosphoribosyltransferase</fullName>
        <ecNumber evidence="6">2.4.2.7</ecNumber>
    </recommendedName>
</protein>
<evidence type="ECO:0000256" key="8">
    <source>
        <dbReference type="ARBA" id="ARBA00022676"/>
    </source>
</evidence>
<dbReference type="GO" id="GO:0005737">
    <property type="term" value="C:cytoplasm"/>
    <property type="evidence" value="ECO:0007669"/>
    <property type="project" value="UniProtKB-SubCell"/>
</dbReference>
<dbReference type="FunFam" id="3.40.50.2020:FF:000021">
    <property type="entry name" value="Adenine phosphoribosyltransferase"/>
    <property type="match status" value="1"/>
</dbReference>
<name>A0A9W7XPY8_9FUNG</name>
<evidence type="ECO:0000259" key="11">
    <source>
        <dbReference type="Pfam" id="PF00156"/>
    </source>
</evidence>
<evidence type="ECO:0000313" key="12">
    <source>
        <dbReference type="EMBL" id="KAJ1646782.1"/>
    </source>
</evidence>
<comment type="caution">
    <text evidence="12">The sequence shown here is derived from an EMBL/GenBank/DDBJ whole genome shotgun (WGS) entry which is preliminary data.</text>
</comment>
<dbReference type="InterPro" id="IPR000836">
    <property type="entry name" value="PRTase_dom"/>
</dbReference>
<reference evidence="12" key="1">
    <citation type="submission" date="2022-07" db="EMBL/GenBank/DDBJ databases">
        <title>Phylogenomic reconstructions and comparative analyses of Kickxellomycotina fungi.</title>
        <authorList>
            <person name="Reynolds N.K."/>
            <person name="Stajich J.E."/>
            <person name="Barry K."/>
            <person name="Grigoriev I.V."/>
            <person name="Crous P."/>
            <person name="Smith M.E."/>
        </authorList>
    </citation>
    <scope>NUCLEOTIDE SEQUENCE</scope>
    <source>
        <strain evidence="12">NBRC 105413</strain>
    </source>
</reference>
<dbReference type="GO" id="GO:0003999">
    <property type="term" value="F:adenine phosphoribosyltransferase activity"/>
    <property type="evidence" value="ECO:0007669"/>
    <property type="project" value="UniProtKB-EC"/>
</dbReference>
<evidence type="ECO:0000256" key="7">
    <source>
        <dbReference type="ARBA" id="ARBA00022490"/>
    </source>
</evidence>
<keyword evidence="8 12" id="KW-0328">Glycosyltransferase</keyword>
<evidence type="ECO:0000256" key="3">
    <source>
        <dbReference type="ARBA" id="ARBA00004496"/>
    </source>
</evidence>
<evidence type="ECO:0000256" key="5">
    <source>
        <dbReference type="ARBA" id="ARBA00008391"/>
    </source>
</evidence>
<dbReference type="InterPro" id="IPR029057">
    <property type="entry name" value="PRTase-like"/>
</dbReference>
<dbReference type="HAMAP" id="MF_00004">
    <property type="entry name" value="Aden_phosphoribosyltr"/>
    <property type="match status" value="1"/>
</dbReference>
<dbReference type="EC" id="2.4.2.7" evidence="6"/>
<evidence type="ECO:0000256" key="1">
    <source>
        <dbReference type="ARBA" id="ARBA00000868"/>
    </source>
</evidence>
<comment type="function">
    <text evidence="2">Catalyzes a salvage reaction resulting in the formation of AMP, that is energically less costly than de novo synthesis.</text>
</comment>
<keyword evidence="10" id="KW-0660">Purine salvage</keyword>
<dbReference type="GO" id="GO:0006168">
    <property type="term" value="P:adenine salvage"/>
    <property type="evidence" value="ECO:0007669"/>
    <property type="project" value="InterPro"/>
</dbReference>
<dbReference type="InterPro" id="IPR005764">
    <property type="entry name" value="Ade_phspho_trans"/>
</dbReference>
<evidence type="ECO:0000256" key="4">
    <source>
        <dbReference type="ARBA" id="ARBA00004659"/>
    </source>
</evidence>
<dbReference type="AlphaFoldDB" id="A0A9W7XPY8"/>
<dbReference type="Pfam" id="PF00156">
    <property type="entry name" value="Pribosyltran"/>
    <property type="match status" value="1"/>
</dbReference>
<dbReference type="InterPro" id="IPR050054">
    <property type="entry name" value="UPRTase/APRTase"/>
</dbReference>
<keyword evidence="7" id="KW-0963">Cytoplasm</keyword>
<dbReference type="CDD" id="cd06223">
    <property type="entry name" value="PRTases_typeI"/>
    <property type="match status" value="1"/>
</dbReference>
<comment type="similarity">
    <text evidence="5">Belongs to the purine/pyrimidine phosphoribosyltransferase family.</text>
</comment>
<keyword evidence="13" id="KW-1185">Reference proteome</keyword>
<dbReference type="SUPFAM" id="SSF53271">
    <property type="entry name" value="PRTase-like"/>
    <property type="match status" value="1"/>
</dbReference>
<dbReference type="EMBL" id="JANBOH010000049">
    <property type="protein sequence ID" value="KAJ1646782.1"/>
    <property type="molecule type" value="Genomic_DNA"/>
</dbReference>
<dbReference type="GO" id="GO:0006166">
    <property type="term" value="P:purine ribonucleoside salvage"/>
    <property type="evidence" value="ECO:0007669"/>
    <property type="project" value="UniProtKB-KW"/>
</dbReference>
<dbReference type="Proteomes" id="UP001145021">
    <property type="component" value="Unassembled WGS sequence"/>
</dbReference>
<evidence type="ECO:0000256" key="2">
    <source>
        <dbReference type="ARBA" id="ARBA00003968"/>
    </source>
</evidence>
<dbReference type="Gene3D" id="3.40.50.2020">
    <property type="match status" value="1"/>
</dbReference>
<keyword evidence="9 12" id="KW-0808">Transferase</keyword>
<feature type="domain" description="Phosphoribosyltransferase" evidence="11">
    <location>
        <begin position="42"/>
        <end position="142"/>
    </location>
</feature>
<comment type="pathway">
    <text evidence="4">Purine metabolism; AMP biosynthesis via salvage pathway; AMP from adenine: step 1/1.</text>
</comment>
<dbReference type="NCBIfam" id="TIGR01090">
    <property type="entry name" value="apt"/>
    <property type="match status" value="1"/>
</dbReference>
<comment type="subcellular location">
    <subcellularLocation>
        <location evidence="3">Cytoplasm</location>
    </subcellularLocation>
</comment>
<organism evidence="12 13">
    <name type="scientific">Coemansia asiatica</name>
    <dbReference type="NCBI Taxonomy" id="1052880"/>
    <lineage>
        <taxon>Eukaryota</taxon>
        <taxon>Fungi</taxon>
        <taxon>Fungi incertae sedis</taxon>
        <taxon>Zoopagomycota</taxon>
        <taxon>Kickxellomycotina</taxon>
        <taxon>Kickxellomycetes</taxon>
        <taxon>Kickxellales</taxon>
        <taxon>Kickxellaceae</taxon>
        <taxon>Coemansia</taxon>
    </lineage>
</organism>
<evidence type="ECO:0000256" key="6">
    <source>
        <dbReference type="ARBA" id="ARBA00011893"/>
    </source>
</evidence>
<dbReference type="NCBIfam" id="NF002636">
    <property type="entry name" value="PRK02304.1-5"/>
    <property type="match status" value="1"/>
</dbReference>
<gene>
    <name evidence="12" type="primary">APT1</name>
    <name evidence="12" type="ORF">LPJ64_001773</name>
</gene>
<accession>A0A9W7XPY8</accession>
<dbReference type="NCBIfam" id="NF002634">
    <property type="entry name" value="PRK02304.1-3"/>
    <property type="match status" value="1"/>
</dbReference>
<dbReference type="GO" id="GO:0002055">
    <property type="term" value="F:adenine binding"/>
    <property type="evidence" value="ECO:0007669"/>
    <property type="project" value="TreeGrafter"/>
</dbReference>
<proteinExistence type="inferred from homology"/>
<dbReference type="PANTHER" id="PTHR32315">
    <property type="entry name" value="ADENINE PHOSPHORIBOSYLTRANSFERASE"/>
    <property type="match status" value="1"/>
</dbReference>
<dbReference type="GO" id="GO:0044209">
    <property type="term" value="P:AMP salvage"/>
    <property type="evidence" value="ECO:0007669"/>
    <property type="project" value="TreeGrafter"/>
</dbReference>
<dbReference type="GO" id="GO:0016208">
    <property type="term" value="F:AMP binding"/>
    <property type="evidence" value="ECO:0007669"/>
    <property type="project" value="TreeGrafter"/>
</dbReference>
<sequence>MAFTIEQVKALVREFPDFPSQGILFRDIFPIFRHPEAIECLVNHFVDHIRALNQQVDVVVGLDARGFLFGPLIAIKLGVPFAPVRKRGKLPGQVVSVTYMKEYGPDVFEMQADAIESGKSVVIVDDLLATGGSCKAAEDLVALMKGNVVLNAFVINLVGLEGHKQLKAPVYALIEC</sequence>
<evidence type="ECO:0000256" key="9">
    <source>
        <dbReference type="ARBA" id="ARBA00022679"/>
    </source>
</evidence>